<accession>A0A6L9W8H3</accession>
<feature type="transmembrane region" description="Helical" evidence="2">
    <location>
        <begin position="36"/>
        <end position="55"/>
    </location>
</feature>
<evidence type="ECO:0000313" key="4">
    <source>
        <dbReference type="Proteomes" id="UP000479241"/>
    </source>
</evidence>
<keyword evidence="2" id="KW-1133">Transmembrane helix</keyword>
<dbReference type="RefSeq" id="WP_163208069.1">
    <property type="nucleotide sequence ID" value="NZ_JAAGWG010000044.1"/>
</dbReference>
<reference evidence="3 4" key="1">
    <citation type="submission" date="2019-12" db="EMBL/GenBank/DDBJ databases">
        <title>the WGS of Blastococcus saxobsidens 67B17.</title>
        <authorList>
            <person name="Jiang Z."/>
        </authorList>
    </citation>
    <scope>NUCLEOTIDE SEQUENCE [LARGE SCALE GENOMIC DNA]</scope>
    <source>
        <strain evidence="3 4">67B17</strain>
    </source>
</reference>
<name>A0A6L9W8H3_9ACTN</name>
<evidence type="ECO:0000256" key="1">
    <source>
        <dbReference type="SAM" id="MobiDB-lite"/>
    </source>
</evidence>
<dbReference type="EMBL" id="JAAGWG010000044">
    <property type="protein sequence ID" value="NEK87834.1"/>
    <property type="molecule type" value="Genomic_DNA"/>
</dbReference>
<proteinExistence type="predicted"/>
<keyword evidence="2" id="KW-0812">Transmembrane</keyword>
<gene>
    <name evidence="3" type="ORF">GCU60_19010</name>
</gene>
<comment type="caution">
    <text evidence="3">The sequence shown here is derived from an EMBL/GenBank/DDBJ whole genome shotgun (WGS) entry which is preliminary data.</text>
</comment>
<dbReference type="Proteomes" id="UP000479241">
    <property type="component" value="Unassembled WGS sequence"/>
</dbReference>
<dbReference type="AlphaFoldDB" id="A0A6L9W8H3"/>
<protein>
    <submittedName>
        <fullName evidence="3">Uncharacterized protein</fullName>
    </submittedName>
</protein>
<evidence type="ECO:0000256" key="2">
    <source>
        <dbReference type="SAM" id="Phobius"/>
    </source>
</evidence>
<organism evidence="3 4">
    <name type="scientific">Blastococcus saxobsidens</name>
    <dbReference type="NCBI Taxonomy" id="138336"/>
    <lineage>
        <taxon>Bacteria</taxon>
        <taxon>Bacillati</taxon>
        <taxon>Actinomycetota</taxon>
        <taxon>Actinomycetes</taxon>
        <taxon>Geodermatophilales</taxon>
        <taxon>Geodermatophilaceae</taxon>
        <taxon>Blastococcus</taxon>
    </lineage>
</organism>
<evidence type="ECO:0000313" key="3">
    <source>
        <dbReference type="EMBL" id="NEK87834.1"/>
    </source>
</evidence>
<feature type="region of interest" description="Disordered" evidence="1">
    <location>
        <begin position="78"/>
        <end position="107"/>
    </location>
</feature>
<sequence>MTRDSSSSRRLSAPLAVGIVVGLAVAAGSFWVLDPILAAFVAIVVVVGLAMAVAASDWDSHETFEERELVRARKRAEKWERNAPARARDRAKWEAHQARQAAKDSAR</sequence>
<keyword evidence="2" id="KW-0472">Membrane</keyword>